<dbReference type="Proteomes" id="UP000036097">
    <property type="component" value="Unassembled WGS sequence"/>
</dbReference>
<dbReference type="STRING" id="1195763.ABT56_05375"/>
<dbReference type="OrthoDB" id="5296580at2"/>
<sequence length="177" mass="19775">MKRQQWFALSVAALALMGCRANEDSIEQFINTAHLEAKANVEPLDAQPVFVAEEFVMTSPRVPFLQPRPELAQQARNAACWQPELRSKRTPLEAYPLEQLSMRGVMGQGSSLWALIYTPAGKLVKVREGHYLGVNQGRILKVLPKSVEVEEVLPDGEGCWLKRPIKLTLAKQVKPTS</sequence>
<dbReference type="PATRIC" id="fig|1195763.3.peg.1138"/>
<dbReference type="PROSITE" id="PS51257">
    <property type="entry name" value="PROKAR_LIPOPROTEIN"/>
    <property type="match status" value="1"/>
</dbReference>
<protein>
    <submittedName>
        <fullName evidence="1">Pilus assembly protein PilQ</fullName>
    </submittedName>
</protein>
<dbReference type="InterPro" id="IPR007446">
    <property type="entry name" value="PilP"/>
</dbReference>
<organism evidence="1 2">
    <name type="scientific">Photobacterium aquae</name>
    <dbReference type="NCBI Taxonomy" id="1195763"/>
    <lineage>
        <taxon>Bacteria</taxon>
        <taxon>Pseudomonadati</taxon>
        <taxon>Pseudomonadota</taxon>
        <taxon>Gammaproteobacteria</taxon>
        <taxon>Vibrionales</taxon>
        <taxon>Vibrionaceae</taxon>
        <taxon>Photobacterium</taxon>
    </lineage>
</organism>
<dbReference type="AlphaFoldDB" id="A0A0J1H724"/>
<dbReference type="PIRSF" id="PIRSF016481">
    <property type="entry name" value="Pilus_assembly_PilP"/>
    <property type="match status" value="1"/>
</dbReference>
<keyword evidence="2" id="KW-1185">Reference proteome</keyword>
<dbReference type="Pfam" id="PF04351">
    <property type="entry name" value="PilP"/>
    <property type="match status" value="1"/>
</dbReference>
<accession>A0A0J1H724</accession>
<dbReference type="RefSeq" id="WP_047877837.1">
    <property type="nucleotide sequence ID" value="NZ_LDOT01000005.1"/>
</dbReference>
<dbReference type="EMBL" id="LDOT01000005">
    <property type="protein sequence ID" value="KLV07496.1"/>
    <property type="molecule type" value="Genomic_DNA"/>
</dbReference>
<comment type="caution">
    <text evidence="1">The sequence shown here is derived from an EMBL/GenBank/DDBJ whole genome shotgun (WGS) entry which is preliminary data.</text>
</comment>
<evidence type="ECO:0000313" key="2">
    <source>
        <dbReference type="Proteomes" id="UP000036097"/>
    </source>
</evidence>
<name>A0A0J1H724_9GAMM</name>
<reference evidence="1 2" key="1">
    <citation type="submission" date="2015-05" db="EMBL/GenBank/DDBJ databases">
        <title>Photobacterium galathea sp. nov.</title>
        <authorList>
            <person name="Machado H."/>
            <person name="Gram L."/>
        </authorList>
    </citation>
    <scope>NUCLEOTIDE SEQUENCE [LARGE SCALE GENOMIC DNA]</scope>
    <source>
        <strain evidence="1 2">CGMCC 1.12159</strain>
    </source>
</reference>
<proteinExistence type="predicted"/>
<evidence type="ECO:0000313" key="1">
    <source>
        <dbReference type="EMBL" id="KLV07496.1"/>
    </source>
</evidence>
<gene>
    <name evidence="1" type="ORF">ABT56_05375</name>
</gene>
<dbReference type="Gene3D" id="2.30.30.830">
    <property type="match status" value="1"/>
</dbReference>